<accession>Q7NI90</accession>
<dbReference type="Gene3D" id="3.30.460.10">
    <property type="entry name" value="Beta Polymerase, domain 2"/>
    <property type="match status" value="1"/>
</dbReference>
<dbReference type="CDD" id="cd05403">
    <property type="entry name" value="NT_KNTase_like"/>
    <property type="match status" value="1"/>
</dbReference>
<reference evidence="2 3" key="2">
    <citation type="journal article" date="2003" name="DNA Res.">
        <title>Complete genome structure of Gloeobacter violaceus PCC 7421, a cyanobacterium that lacks thylakoids (supplement).</title>
        <authorList>
            <person name="Nakamura Y."/>
            <person name="Kaneko T."/>
            <person name="Sato S."/>
            <person name="Mimuro M."/>
            <person name="Miyashita H."/>
            <person name="Tsuchiya T."/>
            <person name="Sasamoto S."/>
            <person name="Watanabe A."/>
            <person name="Kawashima K."/>
            <person name="Kishida Y."/>
            <person name="Kiyokawa C."/>
            <person name="Kohara M."/>
            <person name="Matsumoto M."/>
            <person name="Matsuno A."/>
            <person name="Nakazaki N."/>
            <person name="Shimpo S."/>
            <person name="Takeuchi C."/>
            <person name="Yamada M."/>
            <person name="Tabata S."/>
        </authorList>
    </citation>
    <scope>NUCLEOTIDE SEQUENCE [LARGE SCALE GENOMIC DNA]</scope>
    <source>
        <strain evidence="3">ATCC 29082 / PCC 7421</strain>
    </source>
</reference>
<dbReference type="STRING" id="251221.gene:10759788"/>
<dbReference type="InterPro" id="IPR043519">
    <property type="entry name" value="NT_sf"/>
</dbReference>
<name>Q7NI90_GLOVI</name>
<dbReference type="InterPro" id="IPR041633">
    <property type="entry name" value="Polbeta"/>
</dbReference>
<sequence length="107" mass="11928">MVPSPSAETLTLIVQRLVDALHPEQIILFGSRAWGTPRQDSDFDLFLIMPGETKITLDLQAEAYAALFDLGISKDIVLSNRAHVEKTAHIRGSLTYRVLYQGKIIYG</sequence>
<dbReference type="KEGG" id="gvi:gll2293"/>
<dbReference type="HOGENOM" id="CLU_130257_9_3_3"/>
<dbReference type="Proteomes" id="UP000000557">
    <property type="component" value="Chromosome"/>
</dbReference>
<evidence type="ECO:0000259" key="1">
    <source>
        <dbReference type="Pfam" id="PF18765"/>
    </source>
</evidence>
<organism evidence="2 3">
    <name type="scientific">Gloeobacter violaceus (strain ATCC 29082 / PCC 7421)</name>
    <dbReference type="NCBI Taxonomy" id="251221"/>
    <lineage>
        <taxon>Bacteria</taxon>
        <taxon>Bacillati</taxon>
        <taxon>Cyanobacteriota</taxon>
        <taxon>Cyanophyceae</taxon>
        <taxon>Gloeobacterales</taxon>
        <taxon>Gloeobacteraceae</taxon>
        <taxon>Gloeobacter</taxon>
    </lineage>
</organism>
<dbReference type="AlphaFoldDB" id="Q7NI90"/>
<evidence type="ECO:0000313" key="2">
    <source>
        <dbReference type="EMBL" id="BAC90234.1"/>
    </source>
</evidence>
<protein>
    <submittedName>
        <fullName evidence="2">Gll2293 protein</fullName>
    </submittedName>
</protein>
<dbReference type="RefSeq" id="WP_011142290.1">
    <property type="nucleotide sequence ID" value="NC_005125.1"/>
</dbReference>
<dbReference type="eggNOG" id="COG1708">
    <property type="taxonomic scope" value="Bacteria"/>
</dbReference>
<keyword evidence="3" id="KW-1185">Reference proteome</keyword>
<dbReference type="EMBL" id="BA000045">
    <property type="protein sequence ID" value="BAC90234.1"/>
    <property type="molecule type" value="Genomic_DNA"/>
</dbReference>
<feature type="domain" description="Polymerase beta nucleotidyltransferase" evidence="1">
    <location>
        <begin position="20"/>
        <end position="106"/>
    </location>
</feature>
<dbReference type="Pfam" id="PF18765">
    <property type="entry name" value="Polbeta"/>
    <property type="match status" value="1"/>
</dbReference>
<dbReference type="SUPFAM" id="SSF81301">
    <property type="entry name" value="Nucleotidyltransferase"/>
    <property type="match status" value="1"/>
</dbReference>
<dbReference type="OrthoDB" id="464383at2"/>
<evidence type="ECO:0000313" key="3">
    <source>
        <dbReference type="Proteomes" id="UP000000557"/>
    </source>
</evidence>
<dbReference type="EnsemblBacteria" id="BAC90234">
    <property type="protein sequence ID" value="BAC90234"/>
    <property type="gene ID" value="BAC90234"/>
</dbReference>
<proteinExistence type="predicted"/>
<gene>
    <name evidence="2" type="ordered locus">gll2293</name>
</gene>
<dbReference type="PANTHER" id="PTHR37030">
    <property type="entry name" value="NUCLEOTIDYLTRANSFERASE"/>
    <property type="match status" value="1"/>
</dbReference>
<dbReference type="InParanoid" id="Q7NI90"/>
<reference evidence="2 3" key="1">
    <citation type="journal article" date="2003" name="DNA Res.">
        <title>Complete genome structure of Gloeobacter violaceus PCC 7421, a cyanobacterium that lacks thylakoids.</title>
        <authorList>
            <person name="Nakamura Y."/>
            <person name="Kaneko T."/>
            <person name="Sato S."/>
            <person name="Mimuro M."/>
            <person name="Miyashita H."/>
            <person name="Tsuchiya T."/>
            <person name="Sasamoto S."/>
            <person name="Watanabe A."/>
            <person name="Kawashima K."/>
            <person name="Kishida Y."/>
            <person name="Kiyokawa C."/>
            <person name="Kohara M."/>
            <person name="Matsumoto M."/>
            <person name="Matsuno A."/>
            <person name="Nakazaki N."/>
            <person name="Shimpo S."/>
            <person name="Takeuchi C."/>
            <person name="Yamada M."/>
            <person name="Tabata S."/>
        </authorList>
    </citation>
    <scope>NUCLEOTIDE SEQUENCE [LARGE SCALE GENOMIC DNA]</scope>
    <source>
        <strain evidence="3">ATCC 29082 / PCC 7421</strain>
    </source>
</reference>
<dbReference type="PANTHER" id="PTHR37030:SF1">
    <property type="entry name" value="NUCLEOTIDYLTRANSFERASE"/>
    <property type="match status" value="1"/>
</dbReference>
<dbReference type="PhylomeDB" id="Q7NI90"/>